<feature type="domain" description="Fibronectin type-III" evidence="5">
    <location>
        <begin position="473"/>
        <end position="588"/>
    </location>
</feature>
<dbReference type="Proteomes" id="UP000559598">
    <property type="component" value="Unassembled WGS sequence"/>
</dbReference>
<dbReference type="Gene3D" id="2.60.120.970">
    <property type="match status" value="1"/>
</dbReference>
<dbReference type="AlphaFoldDB" id="A0A840DVX5"/>
<feature type="region of interest" description="Disordered" evidence="4">
    <location>
        <begin position="957"/>
        <end position="987"/>
    </location>
</feature>
<organism evidence="6 7">
    <name type="scientific">Anoxybacteroides voinovskiense</name>
    <dbReference type="NCBI Taxonomy" id="230470"/>
    <lineage>
        <taxon>Bacteria</taxon>
        <taxon>Bacillati</taxon>
        <taxon>Bacillota</taxon>
        <taxon>Bacilli</taxon>
        <taxon>Bacillales</taxon>
        <taxon>Anoxybacillaceae</taxon>
        <taxon>Anoxybacteroides</taxon>
    </lineage>
</organism>
<dbReference type="RefSeq" id="WP_229706126.1">
    <property type="nucleotide sequence ID" value="NZ_JACIDE010000008.1"/>
</dbReference>
<dbReference type="SMART" id="SM00060">
    <property type="entry name" value="FN3"/>
    <property type="match status" value="3"/>
</dbReference>
<feature type="domain" description="Fibronectin type-III" evidence="5">
    <location>
        <begin position="604"/>
        <end position="720"/>
    </location>
</feature>
<dbReference type="CDD" id="cd00085">
    <property type="entry name" value="HNHc"/>
    <property type="match status" value="1"/>
</dbReference>
<dbReference type="NCBIfam" id="NF033679">
    <property type="entry name" value="DNRLRE_dom"/>
    <property type="match status" value="1"/>
</dbReference>
<evidence type="ECO:0000259" key="5">
    <source>
        <dbReference type="SMART" id="SM00060"/>
    </source>
</evidence>
<evidence type="ECO:0000256" key="3">
    <source>
        <dbReference type="ARBA" id="ARBA00022729"/>
    </source>
</evidence>
<evidence type="ECO:0000256" key="2">
    <source>
        <dbReference type="ARBA" id="ARBA00022525"/>
    </source>
</evidence>
<gene>
    <name evidence="6" type="ORF">GGR02_001441</name>
</gene>
<accession>A0A840DVX5</accession>
<proteinExistence type="predicted"/>
<reference evidence="6 7" key="1">
    <citation type="submission" date="2020-08" db="EMBL/GenBank/DDBJ databases">
        <title>Genomic Encyclopedia of Type Strains, Phase IV (KMG-IV): sequencing the most valuable type-strain genomes for metagenomic binning, comparative biology and taxonomic classification.</title>
        <authorList>
            <person name="Goeker M."/>
        </authorList>
    </citation>
    <scope>NUCLEOTIDE SEQUENCE [LARGE SCALE GENOMIC DNA]</scope>
    <source>
        <strain evidence="6 7">DSM 17075</strain>
    </source>
</reference>
<name>A0A840DVX5_9BACL</name>
<evidence type="ECO:0000313" key="7">
    <source>
        <dbReference type="Proteomes" id="UP000559598"/>
    </source>
</evidence>
<comment type="caution">
    <text evidence="6">The sequence shown here is derived from an EMBL/GenBank/DDBJ whole genome shotgun (WGS) entry which is preliminary data.</text>
</comment>
<comment type="subcellular location">
    <subcellularLocation>
        <location evidence="1">Secreted</location>
    </subcellularLocation>
</comment>
<sequence>MRHLRTWFVWWLVFLLVFTSIPMEGLAEFIYSKSDNAMKQSPLKVPEAPSINLKPGELIGERTENTKVYYNGDGTFTRKIFFEPIHIKKKNEKQFEEVSTFFIDHPNHVQAENTILEPRFYKKMVDGEYAKFLYNEYSISYSILEASGNGLKPIQAKDVPAIYKKKDNKIVHKNIFPNIDLQNIVFNESTKEDLVLHSFTGYHIFKFRLKTDLHANIQDDGSILFTNKENEKVFELPKPFMVDSNIDEHSGEAQRSEHVTYELQQDDQGYILTVKADPQWLKDPKRVYPVYIDPSTSVAIAADAFVMSAYPTTNYGSASSKWDSAQGQYVLKVGYYDGTTGTCYGFLNPDISNIENMNVTSATFNVYVTHSYYATTATGLWLDAVNGSWSASTLTWNNKPSSTNIGKVDVARDQWAQFDVTSTVKAWASGTKPNYGLKLHTNGNDQTYWKKVVSTTNSSYKPYLSVTYTIPIPDAPTGTVFSNGDGTGYVNLSWDPVPGATGYKVWIYNGKAYEAFSVGNVTSWSTKGKKIWPTASEISAGRYDLHHDGLGTELAVDPSPVYRNSGGSYPNSKNYWLRVSAIFPQGESAVSGAYMPTIPNLAKPDVPTGVSYTNGNGTGYINFKWQAVSGATGYKIWMFNGSYYESLDVGNVTSWTTQGKKYWPTPTEFSNGRYQLHLNDNLGAELPVDPSSTYAKAGTRYANSTNYWIRVSAYNSQGETVFSDAYMPKISPLPKPATPLGVAFGYDEKKGAVELSWGGLEGATGYKVWIFNGKEYESIDVGNVNTWTTAEKGIWPRDEDIANGRYKLCLDGSGTELDINPSPLYTNADAKYANSNNYYFRISAYDQYGETVVSEAFVSSISPITEKEAMIDNTPVDEEGWIEEGYEDIDITTDGEKVLEDLKENISETSDQINELKDFPETTEIYNELSNVDIEEEVVKEEINNLTHQIENEKTIYSESSTTEQVQSDSVTANNLSFTSSKPDDTSEEIEEVFYDYPEDMFLPETIVNVDTNLILVDSNTGETYSTEEYISQAVAKEQRNTVQTASYLPQLGYFLTKEVTYVKNAGTTNATIVHCSTVVQAGGNLRPNYFTVKASLLSSNDVNGPFDVAASTTKYNVKLLQDVCVEKRITSTKFWIGKTHITAHYKGGYTSQKVKMSEKFLLNKKGVIYPYYRDPRMRKVMKKPSSTTWDRVPKEQRVKWSTSQRDKYLDWYIENYGFIIKSFYEVHHIRPREYGGNNDYSNLIL</sequence>
<dbReference type="InterPro" id="IPR003615">
    <property type="entry name" value="HNH_nuc"/>
</dbReference>
<keyword evidence="3" id="KW-0732">Signal</keyword>
<protein>
    <recommendedName>
        <fullName evidence="5">Fibronectin type-III domain-containing protein</fullName>
    </recommendedName>
</protein>
<dbReference type="InterPro" id="IPR003961">
    <property type="entry name" value="FN3_dom"/>
</dbReference>
<dbReference type="InterPro" id="IPR013783">
    <property type="entry name" value="Ig-like_fold"/>
</dbReference>
<feature type="compositionally biased region" description="Polar residues" evidence="4">
    <location>
        <begin position="957"/>
        <end position="981"/>
    </location>
</feature>
<dbReference type="EMBL" id="JACIDE010000008">
    <property type="protein sequence ID" value="MBB4073679.1"/>
    <property type="molecule type" value="Genomic_DNA"/>
</dbReference>
<evidence type="ECO:0000313" key="6">
    <source>
        <dbReference type="EMBL" id="MBB4073679.1"/>
    </source>
</evidence>
<evidence type="ECO:0000256" key="1">
    <source>
        <dbReference type="ARBA" id="ARBA00004613"/>
    </source>
</evidence>
<dbReference type="Pfam" id="PF24517">
    <property type="entry name" value="CBM96"/>
    <property type="match status" value="1"/>
</dbReference>
<dbReference type="Gene3D" id="2.60.40.10">
    <property type="entry name" value="Immunoglobulins"/>
    <property type="match status" value="3"/>
</dbReference>
<keyword evidence="7" id="KW-1185">Reference proteome</keyword>
<feature type="domain" description="Fibronectin type-III" evidence="5">
    <location>
        <begin position="736"/>
        <end position="851"/>
    </location>
</feature>
<evidence type="ECO:0000256" key="4">
    <source>
        <dbReference type="SAM" id="MobiDB-lite"/>
    </source>
</evidence>
<dbReference type="InterPro" id="IPR055372">
    <property type="entry name" value="CBM96"/>
</dbReference>
<dbReference type="GO" id="GO:0005576">
    <property type="term" value="C:extracellular region"/>
    <property type="evidence" value="ECO:0007669"/>
    <property type="project" value="UniProtKB-SubCell"/>
</dbReference>
<keyword evidence="2" id="KW-0964">Secreted</keyword>